<evidence type="ECO:0008006" key="4">
    <source>
        <dbReference type="Google" id="ProtNLM"/>
    </source>
</evidence>
<comment type="caution">
    <text evidence="2">The sequence shown here is derived from an EMBL/GenBank/DDBJ whole genome shotgun (WGS) entry which is preliminary data.</text>
</comment>
<dbReference type="Proteomes" id="UP000054011">
    <property type="component" value="Unassembled WGS sequence"/>
</dbReference>
<sequence length="89" mass="8102">MSIRTGTRLLTVCAGIAGAGMAAAVPAAAAEAPPASVGAPVVSNLNTTGLLGSPAQGEGAHTGKPAGLPIGGGLLGGLPTGALPALPLG</sequence>
<accession>A0A100Y962</accession>
<organism evidence="2 3">
    <name type="scientific">Streptomyces kanasensis</name>
    <dbReference type="NCBI Taxonomy" id="936756"/>
    <lineage>
        <taxon>Bacteria</taxon>
        <taxon>Bacillati</taxon>
        <taxon>Actinomycetota</taxon>
        <taxon>Actinomycetes</taxon>
        <taxon>Kitasatosporales</taxon>
        <taxon>Streptomycetaceae</taxon>
        <taxon>Streptomyces</taxon>
    </lineage>
</organism>
<feature type="signal peptide" evidence="1">
    <location>
        <begin position="1"/>
        <end position="29"/>
    </location>
</feature>
<keyword evidence="3" id="KW-1185">Reference proteome</keyword>
<dbReference type="RefSeq" id="WP_058940737.1">
    <property type="nucleotide sequence ID" value="NZ_LNSV01000006.1"/>
</dbReference>
<reference evidence="2 3" key="1">
    <citation type="submission" date="2015-11" db="EMBL/GenBank/DDBJ databases">
        <title>Genome-wide analysis reveals the secondary metabolome in Streptomyces kanasensis ZX01.</title>
        <authorList>
            <person name="Zhang G."/>
            <person name="Han L."/>
            <person name="Feng J."/>
            <person name="Zhang X."/>
        </authorList>
    </citation>
    <scope>NUCLEOTIDE SEQUENCE [LARGE SCALE GENOMIC DNA]</scope>
    <source>
        <strain evidence="2 3">ZX01</strain>
    </source>
</reference>
<evidence type="ECO:0000313" key="3">
    <source>
        <dbReference type="Proteomes" id="UP000054011"/>
    </source>
</evidence>
<name>A0A100Y962_9ACTN</name>
<evidence type="ECO:0000313" key="2">
    <source>
        <dbReference type="EMBL" id="KUH39991.1"/>
    </source>
</evidence>
<gene>
    <name evidence="2" type="ORF">ATE80_04140</name>
</gene>
<proteinExistence type="predicted"/>
<dbReference type="AlphaFoldDB" id="A0A100Y962"/>
<feature type="chain" id="PRO_5007091344" description="ATP-binding protein" evidence="1">
    <location>
        <begin position="30"/>
        <end position="89"/>
    </location>
</feature>
<protein>
    <recommendedName>
        <fullName evidence="4">ATP-binding protein</fullName>
    </recommendedName>
</protein>
<keyword evidence="1" id="KW-0732">Signal</keyword>
<dbReference type="EMBL" id="LNSV01000006">
    <property type="protein sequence ID" value="KUH39991.1"/>
    <property type="molecule type" value="Genomic_DNA"/>
</dbReference>
<evidence type="ECO:0000256" key="1">
    <source>
        <dbReference type="SAM" id="SignalP"/>
    </source>
</evidence>